<name>A0A1W2EBL4_9BACT</name>
<accession>A0A1W2EBL4</accession>
<reference evidence="5 6" key="1">
    <citation type="submission" date="2017-04" db="EMBL/GenBank/DDBJ databases">
        <authorList>
            <person name="Afonso C.L."/>
            <person name="Miller P.J."/>
            <person name="Scott M.A."/>
            <person name="Spackman E."/>
            <person name="Goraichik I."/>
            <person name="Dimitrov K.M."/>
            <person name="Suarez D.L."/>
            <person name="Swayne D.E."/>
        </authorList>
    </citation>
    <scope>NUCLEOTIDE SEQUENCE [LARGE SCALE GENOMIC DNA]</scope>
    <source>
        <strain evidence="5 6">DSM 3385</strain>
    </source>
</reference>
<gene>
    <name evidence="5" type="ORF">SAMN02746065_12832</name>
</gene>
<dbReference type="PIRSF" id="PIRSF037567">
    <property type="entry name" value="MTTB_MeTrfase"/>
    <property type="match status" value="1"/>
</dbReference>
<dbReference type="Gene3D" id="3.20.20.480">
    <property type="entry name" value="Trimethylamine methyltransferase-like"/>
    <property type="match status" value="1"/>
</dbReference>
<keyword evidence="3 4" id="KW-0808">Transferase</keyword>
<dbReference type="InterPro" id="IPR010426">
    <property type="entry name" value="MTTB_MeTrfase"/>
</dbReference>
<dbReference type="GO" id="GO:0032259">
    <property type="term" value="P:methylation"/>
    <property type="evidence" value="ECO:0007669"/>
    <property type="project" value="UniProtKB-KW"/>
</dbReference>
<dbReference type="STRING" id="1121400.SAMN02746065_12832"/>
<organism evidence="5 6">
    <name type="scientific">Desulfocicer vacuolatum DSM 3385</name>
    <dbReference type="NCBI Taxonomy" id="1121400"/>
    <lineage>
        <taxon>Bacteria</taxon>
        <taxon>Pseudomonadati</taxon>
        <taxon>Thermodesulfobacteriota</taxon>
        <taxon>Desulfobacteria</taxon>
        <taxon>Desulfobacterales</taxon>
        <taxon>Desulfobacteraceae</taxon>
        <taxon>Desulfocicer</taxon>
    </lineage>
</organism>
<dbReference type="InterPro" id="IPR038601">
    <property type="entry name" value="MttB-like_sf"/>
</dbReference>
<dbReference type="EC" id="2.1.1.-" evidence="4"/>
<evidence type="ECO:0000313" key="5">
    <source>
        <dbReference type="EMBL" id="SMD07169.1"/>
    </source>
</evidence>
<sequence length="477" mass="52241">MYDRMQTLTDEMLQKIHNASMTVLEQTGVAFNDEKALALFKENGFKVVGETVFFDRSDIKKALETAPSTFKVHARNPEHTVTIGGDDFVFLPAYGAPFMATEGGQQRTGTMEDYNNFCKLVQTSDTVDMNGYLMIDPEDVPPETQGLDMVLSNILYCDKAFMGCQTNREIAGDLVEMLAIAFCNGDKSKVKDKARSVSLINALTPLQFSDEMTGALMELAAHGQALVIANMVIGGTSGPVTMPGMMTLINAEVLAGIALAQLVNPGTPVIYGSTSTATNFKTGAAAVGVPEQSVLISATAQMARFYNLPSRSGGGLCDAHVSDAQAGYEASMQLQTSVRNGVNFILHACGQMAGHISQSYEKFLMDEEYCGMLRKLMKPMDVNEEDLELEIKAIDEAGIGGQYLTQPRTFKLCRSEYFQSQLFSHESYDAWQRNGGMTMEQRAKKALASRLESYQRPAIDPEIEKALVDYVNHRKGE</sequence>
<dbReference type="Pfam" id="PF06253">
    <property type="entry name" value="MTTB"/>
    <property type="match status" value="1"/>
</dbReference>
<keyword evidence="6" id="KW-1185">Reference proteome</keyword>
<evidence type="ECO:0000256" key="4">
    <source>
        <dbReference type="PIRNR" id="PIRNR037567"/>
    </source>
</evidence>
<evidence type="ECO:0000256" key="1">
    <source>
        <dbReference type="ARBA" id="ARBA00007137"/>
    </source>
</evidence>
<proteinExistence type="inferred from homology"/>
<dbReference type="GO" id="GO:0008168">
    <property type="term" value="F:methyltransferase activity"/>
    <property type="evidence" value="ECO:0007669"/>
    <property type="project" value="UniProtKB-KW"/>
</dbReference>
<keyword evidence="2 5" id="KW-0489">Methyltransferase</keyword>
<dbReference type="EMBL" id="FWXY01000028">
    <property type="protein sequence ID" value="SMD07169.1"/>
    <property type="molecule type" value="Genomic_DNA"/>
</dbReference>
<evidence type="ECO:0000256" key="3">
    <source>
        <dbReference type="ARBA" id="ARBA00022679"/>
    </source>
</evidence>
<evidence type="ECO:0000256" key="2">
    <source>
        <dbReference type="ARBA" id="ARBA00022603"/>
    </source>
</evidence>
<evidence type="ECO:0000313" key="6">
    <source>
        <dbReference type="Proteomes" id="UP000192418"/>
    </source>
</evidence>
<dbReference type="Proteomes" id="UP000192418">
    <property type="component" value="Unassembled WGS sequence"/>
</dbReference>
<dbReference type="AlphaFoldDB" id="A0A1W2EBL4"/>
<protein>
    <recommendedName>
        <fullName evidence="4">Methyltransferase</fullName>
        <ecNumber evidence="4">2.1.1.-</ecNumber>
    </recommendedName>
</protein>
<dbReference type="OrthoDB" id="9815793at2"/>
<comment type="similarity">
    <text evidence="1 4">Belongs to the trimethylamine methyltransferase family.</text>
</comment>
<dbReference type="GO" id="GO:0015948">
    <property type="term" value="P:methanogenesis"/>
    <property type="evidence" value="ECO:0007669"/>
    <property type="project" value="UniProtKB-UniRule"/>
</dbReference>